<protein>
    <submittedName>
        <fullName evidence="1">Uncharacterized protein</fullName>
    </submittedName>
</protein>
<accession>D4DTI8</accession>
<reference evidence="1 2" key="1">
    <citation type="submission" date="2010-02" db="EMBL/GenBank/DDBJ databases">
        <authorList>
            <person name="Weinstock G."/>
            <person name="Sodergren E."/>
            <person name="Clifton S."/>
            <person name="Fulton L."/>
            <person name="Fulton B."/>
            <person name="Courtney L."/>
            <person name="Fronick C."/>
            <person name="Harrison M."/>
            <person name="Strong C."/>
            <person name="Farmer C."/>
            <person name="Delahaunty K."/>
            <person name="Markovic C."/>
            <person name="Hall O."/>
            <person name="Minx P."/>
            <person name="Tomlinson C."/>
            <person name="Mitreva M."/>
            <person name="Nelson J."/>
            <person name="Hou S."/>
            <person name="Wollam A."/>
            <person name="Pepin K.H."/>
            <person name="Johnson M."/>
            <person name="Bhonagiri V."/>
            <person name="Zhang X."/>
            <person name="Suruliraj S."/>
            <person name="Warren W."/>
            <person name="Chinwalla A."/>
            <person name="Mardis E.R."/>
            <person name="Wilson R.K."/>
        </authorList>
    </citation>
    <scope>NUCLEOTIDE SEQUENCE [LARGE SCALE GENOMIC DNA]</scope>
    <source>
        <strain evidence="1 2">ATCC 29315</strain>
    </source>
</reference>
<dbReference type="EMBL" id="ADBF01000234">
    <property type="protein sequence ID" value="EFE48803.1"/>
    <property type="molecule type" value="Genomic_DNA"/>
</dbReference>
<organism evidence="1 2">
    <name type="scientific">Neisseria elongata subsp. glycolytica ATCC 29315</name>
    <dbReference type="NCBI Taxonomy" id="546263"/>
    <lineage>
        <taxon>Bacteria</taxon>
        <taxon>Pseudomonadati</taxon>
        <taxon>Pseudomonadota</taxon>
        <taxon>Betaproteobacteria</taxon>
        <taxon>Neisseriales</taxon>
        <taxon>Neisseriaceae</taxon>
        <taxon>Neisseria</taxon>
    </lineage>
</organism>
<evidence type="ECO:0000313" key="2">
    <source>
        <dbReference type="Proteomes" id="UP000005536"/>
    </source>
</evidence>
<name>D4DTI8_NEIEG</name>
<gene>
    <name evidence="1" type="ORF">NEIELOOT_02394</name>
</gene>
<sequence>MGGRSNGGRPSENATSVFRRPYAVCGYLSRFSRMAGFTPVSDGF</sequence>
<proteinExistence type="predicted"/>
<dbReference type="Proteomes" id="UP000005536">
    <property type="component" value="Unassembled WGS sequence"/>
</dbReference>
<evidence type="ECO:0000313" key="1">
    <source>
        <dbReference type="EMBL" id="EFE48803.1"/>
    </source>
</evidence>
<dbReference type="AlphaFoldDB" id="D4DTI8"/>
<comment type="caution">
    <text evidence="1">The sequence shown here is derived from an EMBL/GenBank/DDBJ whole genome shotgun (WGS) entry which is preliminary data.</text>
</comment>